<accession>A0AC34RPK7</accession>
<dbReference type="Proteomes" id="UP000887576">
    <property type="component" value="Unplaced"/>
</dbReference>
<sequence>MFGQLAVLAFIFVCISAYEKPKGDDIPDFPGNSFLTPYFQRAQKEIRECCEKDAPSAVPVCRYNFTVAEINNVQELLKIVKPEELNPYKACYYNKLDMRDCCMVGAHLNRRCADRCDGTRTLDLDLNLQCDFGISGLCGLFSRLRQPLL</sequence>
<dbReference type="WBParaSite" id="JU765_v2.g8895.t1">
    <property type="protein sequence ID" value="JU765_v2.g8895.t1"/>
    <property type="gene ID" value="JU765_v2.g8895"/>
</dbReference>
<evidence type="ECO:0000313" key="1">
    <source>
        <dbReference type="Proteomes" id="UP000887576"/>
    </source>
</evidence>
<name>A0AC34RPK7_9BILA</name>
<evidence type="ECO:0000313" key="2">
    <source>
        <dbReference type="WBParaSite" id="JU765_v2.g8895.t1"/>
    </source>
</evidence>
<proteinExistence type="predicted"/>
<reference evidence="2" key="1">
    <citation type="submission" date="2022-11" db="UniProtKB">
        <authorList>
            <consortium name="WormBaseParasite"/>
        </authorList>
    </citation>
    <scope>IDENTIFICATION</scope>
</reference>
<protein>
    <submittedName>
        <fullName evidence="2">Uncharacterized protein</fullName>
    </submittedName>
</protein>
<organism evidence="1 2">
    <name type="scientific">Panagrolaimus sp. JU765</name>
    <dbReference type="NCBI Taxonomy" id="591449"/>
    <lineage>
        <taxon>Eukaryota</taxon>
        <taxon>Metazoa</taxon>
        <taxon>Ecdysozoa</taxon>
        <taxon>Nematoda</taxon>
        <taxon>Chromadorea</taxon>
        <taxon>Rhabditida</taxon>
        <taxon>Tylenchina</taxon>
        <taxon>Panagrolaimomorpha</taxon>
        <taxon>Panagrolaimoidea</taxon>
        <taxon>Panagrolaimidae</taxon>
        <taxon>Panagrolaimus</taxon>
    </lineage>
</organism>